<feature type="transmembrane region" description="Helical" evidence="7">
    <location>
        <begin position="346"/>
        <end position="367"/>
    </location>
</feature>
<sequence>MKRLNKRSILLFLSVIGPGIITANVDNDAGGIATYSVAGAQFGYSMLWTLLPITVALIVVQEMCARMGVVSGKSLADMIRENFGVKTTAYLMLFLVLADLGNTIAEFAGWASAMEVFGVSKYISVPIGAFLVWWLIVKGSYRFVEKVFLFACTIYFTYIASAFLAHPPWGKIMVETVSPSFDFKPSYLMMLIGIVGTTIAPWMQFYIQSAVVEKGIRVEDYGASRLDVIVGCIITDLVAFFIIVACGATLFVHHVQINDAKDAAVALQPLAGKYASALFAVGLANASLFAASILPLATAYYVCEAMGWESGVDHDFKSAPQFMWLYTGLIVIGALCIMIPNAPLVAIMLISQVVNGALLPFVLIFMLILINKPELMGEHVNSKTYNLIAWITVAVMIVLTLALVVQPLIS</sequence>
<dbReference type="GO" id="GO:0034755">
    <property type="term" value="P:iron ion transmembrane transport"/>
    <property type="evidence" value="ECO:0007669"/>
    <property type="project" value="TreeGrafter"/>
</dbReference>
<proteinExistence type="predicted"/>
<keyword evidence="3 7" id="KW-0812">Transmembrane</keyword>
<comment type="subcellular location">
    <subcellularLocation>
        <location evidence="1">Membrane</location>
        <topology evidence="1">Multi-pass membrane protein</topology>
    </subcellularLocation>
</comment>
<dbReference type="PANTHER" id="PTHR11706">
    <property type="entry name" value="SOLUTE CARRIER PROTEIN FAMILY 11 MEMBER"/>
    <property type="match status" value="1"/>
</dbReference>
<reference evidence="8" key="1">
    <citation type="submission" date="2020-12" db="EMBL/GenBank/DDBJ databases">
        <title>Geomonas sp. Red875, isolated from river sediment.</title>
        <authorList>
            <person name="Xu Z."/>
            <person name="Zhang Z."/>
            <person name="Masuda Y."/>
            <person name="Itoh H."/>
            <person name="Senoo K."/>
        </authorList>
    </citation>
    <scope>NUCLEOTIDE SEQUENCE</scope>
    <source>
        <strain evidence="8">Red875</strain>
    </source>
</reference>
<feature type="transmembrane region" description="Helical" evidence="7">
    <location>
        <begin position="148"/>
        <end position="166"/>
    </location>
</feature>
<organism evidence="8 9">
    <name type="scientific">Geomesophilobacter sediminis</name>
    <dbReference type="NCBI Taxonomy" id="2798584"/>
    <lineage>
        <taxon>Bacteria</taxon>
        <taxon>Pseudomonadati</taxon>
        <taxon>Thermodesulfobacteriota</taxon>
        <taxon>Desulfuromonadia</taxon>
        <taxon>Geobacterales</taxon>
        <taxon>Geobacteraceae</taxon>
        <taxon>Geomesophilobacter</taxon>
    </lineage>
</organism>
<feature type="transmembrane region" description="Helical" evidence="7">
    <location>
        <begin position="274"/>
        <end position="302"/>
    </location>
</feature>
<dbReference type="NCBIfam" id="NF037982">
    <property type="entry name" value="Nramp_1"/>
    <property type="match status" value="1"/>
</dbReference>
<feature type="transmembrane region" description="Helical" evidence="7">
    <location>
        <begin position="186"/>
        <end position="207"/>
    </location>
</feature>
<keyword evidence="5 7" id="KW-1133">Transmembrane helix</keyword>
<dbReference type="GO" id="GO:0015293">
    <property type="term" value="F:symporter activity"/>
    <property type="evidence" value="ECO:0007669"/>
    <property type="project" value="UniProtKB-KW"/>
</dbReference>
<protein>
    <submittedName>
        <fullName evidence="8">Nramp family divalent metal transporter</fullName>
    </submittedName>
</protein>
<evidence type="ECO:0000256" key="7">
    <source>
        <dbReference type="SAM" id="Phobius"/>
    </source>
</evidence>
<dbReference type="EMBL" id="JAEMHM010000002">
    <property type="protein sequence ID" value="MBJ6723629.1"/>
    <property type="molecule type" value="Genomic_DNA"/>
</dbReference>
<dbReference type="AlphaFoldDB" id="A0A8J7LTN3"/>
<keyword evidence="6 7" id="KW-0472">Membrane</keyword>
<keyword evidence="9" id="KW-1185">Reference proteome</keyword>
<dbReference type="GO" id="GO:0005384">
    <property type="term" value="F:manganese ion transmembrane transporter activity"/>
    <property type="evidence" value="ECO:0007669"/>
    <property type="project" value="TreeGrafter"/>
</dbReference>
<dbReference type="RefSeq" id="WP_199382469.1">
    <property type="nucleotide sequence ID" value="NZ_JAEMHM010000002.1"/>
</dbReference>
<feature type="transmembrane region" description="Helical" evidence="7">
    <location>
        <begin position="119"/>
        <end position="136"/>
    </location>
</feature>
<evidence type="ECO:0000256" key="5">
    <source>
        <dbReference type="ARBA" id="ARBA00022989"/>
    </source>
</evidence>
<evidence type="ECO:0000256" key="1">
    <source>
        <dbReference type="ARBA" id="ARBA00004141"/>
    </source>
</evidence>
<dbReference type="GO" id="GO:0005886">
    <property type="term" value="C:plasma membrane"/>
    <property type="evidence" value="ECO:0007669"/>
    <property type="project" value="TreeGrafter"/>
</dbReference>
<accession>A0A8J7LTN3</accession>
<dbReference type="Pfam" id="PF01566">
    <property type="entry name" value="Nramp"/>
    <property type="match status" value="1"/>
</dbReference>
<dbReference type="Proteomes" id="UP000636888">
    <property type="component" value="Unassembled WGS sequence"/>
</dbReference>
<evidence type="ECO:0000313" key="9">
    <source>
        <dbReference type="Proteomes" id="UP000636888"/>
    </source>
</evidence>
<gene>
    <name evidence="8" type="ORF">JFN93_02800</name>
</gene>
<feature type="transmembrane region" description="Helical" evidence="7">
    <location>
        <begin position="323"/>
        <end position="340"/>
    </location>
</feature>
<evidence type="ECO:0000313" key="8">
    <source>
        <dbReference type="EMBL" id="MBJ6723629.1"/>
    </source>
</evidence>
<comment type="caution">
    <text evidence="8">The sequence shown here is derived from an EMBL/GenBank/DDBJ whole genome shotgun (WGS) entry which is preliminary data.</text>
</comment>
<dbReference type="PRINTS" id="PR00447">
    <property type="entry name" value="NATRESASSCMP"/>
</dbReference>
<dbReference type="GO" id="GO:0015086">
    <property type="term" value="F:cadmium ion transmembrane transporter activity"/>
    <property type="evidence" value="ECO:0007669"/>
    <property type="project" value="TreeGrafter"/>
</dbReference>
<keyword evidence="4" id="KW-0769">Symport</keyword>
<feature type="transmembrane region" description="Helical" evidence="7">
    <location>
        <begin position="90"/>
        <end position="113"/>
    </location>
</feature>
<keyword evidence="2" id="KW-0813">Transport</keyword>
<dbReference type="InterPro" id="IPR001046">
    <property type="entry name" value="NRAMP_fam"/>
</dbReference>
<evidence type="ECO:0000256" key="4">
    <source>
        <dbReference type="ARBA" id="ARBA00022847"/>
    </source>
</evidence>
<feature type="transmembrane region" description="Helical" evidence="7">
    <location>
        <begin position="47"/>
        <end position="69"/>
    </location>
</feature>
<name>A0A8J7LTN3_9BACT</name>
<feature type="transmembrane region" description="Helical" evidence="7">
    <location>
        <begin position="387"/>
        <end position="409"/>
    </location>
</feature>
<feature type="transmembrane region" description="Helical" evidence="7">
    <location>
        <begin position="228"/>
        <end position="254"/>
    </location>
</feature>
<evidence type="ECO:0000256" key="2">
    <source>
        <dbReference type="ARBA" id="ARBA00022448"/>
    </source>
</evidence>
<evidence type="ECO:0000256" key="3">
    <source>
        <dbReference type="ARBA" id="ARBA00022692"/>
    </source>
</evidence>
<evidence type="ECO:0000256" key="6">
    <source>
        <dbReference type="ARBA" id="ARBA00023136"/>
    </source>
</evidence>
<dbReference type="PANTHER" id="PTHR11706:SF33">
    <property type="entry name" value="NATURAL RESISTANCE-ASSOCIATED MACROPHAGE PROTEIN 2"/>
    <property type="match status" value="1"/>
</dbReference>